<dbReference type="AlphaFoldDB" id="A0A0J6WQ06"/>
<dbReference type="EMBL" id="JYNX01000019">
    <property type="protein sequence ID" value="KMO84193.1"/>
    <property type="molecule type" value="Genomic_DNA"/>
</dbReference>
<protein>
    <submittedName>
        <fullName evidence="1">Uncharacterized protein</fullName>
    </submittedName>
</protein>
<keyword evidence="2" id="KW-1185">Reference proteome</keyword>
<evidence type="ECO:0000313" key="2">
    <source>
        <dbReference type="Proteomes" id="UP000036176"/>
    </source>
</evidence>
<dbReference type="PATRIC" id="fig|1800.3.peg.1003"/>
<proteinExistence type="predicted"/>
<dbReference type="Gene3D" id="3.40.960.10">
    <property type="entry name" value="VSR Endonuclease"/>
    <property type="match status" value="1"/>
</dbReference>
<gene>
    <name evidence="1" type="ORF">MCHUDSM44219_00999</name>
</gene>
<sequence>MEGVFLGSEALASGALTRHQLRTAHRRILPDVYAPADAVLALRHRAAAAWLWSGRQGIVSGLAASALWGARWVDDDAVIELNWPNHRAPPGVLTRKDTLLEDEIAFRGLPVTTPERTAFDLARHGFEIEAVARLDALARATHYKDDDVRRLAQRHPHVRHLRRVDRVLDWVDAGAESPQESRVRMMLVRAGYPKPATQIPVLAPDGYPRYYLDMGWEELKVAVEYDGEHHRKDDRTYRNDIIRSEYVASLDWIVVRVLKGHRQADILRRVDRAVIARGGFSPR</sequence>
<dbReference type="OrthoDB" id="4390288at2"/>
<dbReference type="Proteomes" id="UP000036176">
    <property type="component" value="Unassembled WGS sequence"/>
</dbReference>
<comment type="caution">
    <text evidence="1">The sequence shown here is derived from an EMBL/GenBank/DDBJ whole genome shotgun (WGS) entry which is preliminary data.</text>
</comment>
<evidence type="ECO:0000313" key="1">
    <source>
        <dbReference type="EMBL" id="KMO84193.1"/>
    </source>
</evidence>
<dbReference type="RefSeq" id="WP_048417081.1">
    <property type="nucleotide sequence ID" value="NZ_JYNX01000019.1"/>
</dbReference>
<accession>A0A0J6WQ06</accession>
<reference evidence="1 2" key="1">
    <citation type="journal article" date="2015" name="Genome Biol. Evol.">
        <title>Characterization of Three Mycobacterium spp. with Potential Use in Bioremediation by Genome Sequencing and Comparative Genomics.</title>
        <authorList>
            <person name="Das S."/>
            <person name="Pettersson B.M."/>
            <person name="Behra P.R."/>
            <person name="Ramesh M."/>
            <person name="Dasgupta S."/>
            <person name="Bhattacharya A."/>
            <person name="Kirsebom L.A."/>
        </authorList>
    </citation>
    <scope>NUCLEOTIDE SEQUENCE [LARGE SCALE GENOMIC DNA]</scope>
    <source>
        <strain evidence="1 2">DSM 44219</strain>
    </source>
</reference>
<name>A0A0J6WQ06_MYCCU</name>
<organism evidence="1 2">
    <name type="scientific">Mycolicibacterium chubuense</name>
    <name type="common">Mycobacterium chubuense</name>
    <dbReference type="NCBI Taxonomy" id="1800"/>
    <lineage>
        <taxon>Bacteria</taxon>
        <taxon>Bacillati</taxon>
        <taxon>Actinomycetota</taxon>
        <taxon>Actinomycetes</taxon>
        <taxon>Mycobacteriales</taxon>
        <taxon>Mycobacteriaceae</taxon>
        <taxon>Mycolicibacterium</taxon>
    </lineage>
</organism>